<protein>
    <submittedName>
        <fullName evidence="2">Uncharacterized protein</fullName>
    </submittedName>
</protein>
<sequence length="112" mass="12528">MKFHASYNLLQALKITTIFVSIGYAFIIAVFNEQSTKVLMLKEEIEGSEHSLSENMYIDLRTLIMLNFGDLFIPSLKVTTKLSEEGVGDQSEILNSGFVLLRSLPLKAAEIV</sequence>
<feature type="transmembrane region" description="Helical" evidence="1">
    <location>
        <begin position="12"/>
        <end position="32"/>
    </location>
</feature>
<proteinExistence type="predicted"/>
<dbReference type="Proteomes" id="UP000018888">
    <property type="component" value="Unassembled WGS sequence"/>
</dbReference>
<reference evidence="2 3" key="2">
    <citation type="journal article" date="2018" name="New Phytol.">
        <title>High intraspecific genome diversity in the model arbuscular mycorrhizal symbiont Rhizophagus irregularis.</title>
        <authorList>
            <person name="Chen E.C.H."/>
            <person name="Morin E."/>
            <person name="Beaudet D."/>
            <person name="Noel J."/>
            <person name="Yildirir G."/>
            <person name="Ndikumana S."/>
            <person name="Charron P."/>
            <person name="St-Onge C."/>
            <person name="Giorgi J."/>
            <person name="Kruger M."/>
            <person name="Marton T."/>
            <person name="Ropars J."/>
            <person name="Grigoriev I.V."/>
            <person name="Hainaut M."/>
            <person name="Henrissat B."/>
            <person name="Roux C."/>
            <person name="Martin F."/>
            <person name="Corradi N."/>
        </authorList>
    </citation>
    <scope>NUCLEOTIDE SEQUENCE [LARGE SCALE GENOMIC DNA]</scope>
    <source>
        <strain evidence="2 3">DAOM 197198</strain>
    </source>
</reference>
<organism evidence="2 3">
    <name type="scientific">Rhizophagus irregularis (strain DAOM 181602 / DAOM 197198 / MUCL 43194)</name>
    <name type="common">Arbuscular mycorrhizal fungus</name>
    <name type="synonym">Glomus intraradices</name>
    <dbReference type="NCBI Taxonomy" id="747089"/>
    <lineage>
        <taxon>Eukaryota</taxon>
        <taxon>Fungi</taxon>
        <taxon>Fungi incertae sedis</taxon>
        <taxon>Mucoromycota</taxon>
        <taxon>Glomeromycotina</taxon>
        <taxon>Glomeromycetes</taxon>
        <taxon>Glomerales</taxon>
        <taxon>Glomeraceae</taxon>
        <taxon>Rhizophagus</taxon>
    </lineage>
</organism>
<dbReference type="AlphaFoldDB" id="A0A2P4PSP4"/>
<keyword evidence="1" id="KW-1133">Transmembrane helix</keyword>
<evidence type="ECO:0000313" key="2">
    <source>
        <dbReference type="EMBL" id="POG68409.1"/>
    </source>
</evidence>
<evidence type="ECO:0000313" key="3">
    <source>
        <dbReference type="Proteomes" id="UP000018888"/>
    </source>
</evidence>
<keyword evidence="1" id="KW-0812">Transmembrane</keyword>
<dbReference type="EMBL" id="AUPC02000153">
    <property type="protein sequence ID" value="POG68409.1"/>
    <property type="molecule type" value="Genomic_DNA"/>
</dbReference>
<keyword evidence="3" id="KW-1185">Reference proteome</keyword>
<comment type="caution">
    <text evidence="2">The sequence shown here is derived from an EMBL/GenBank/DDBJ whole genome shotgun (WGS) entry which is preliminary data.</text>
</comment>
<gene>
    <name evidence="2" type="ORF">GLOIN_2v1878345</name>
</gene>
<name>A0A2P4PSP4_RHIID</name>
<evidence type="ECO:0000256" key="1">
    <source>
        <dbReference type="SAM" id="Phobius"/>
    </source>
</evidence>
<accession>A0A2P4PSP4</accession>
<reference evidence="2 3" key="1">
    <citation type="journal article" date="2013" name="Proc. Natl. Acad. Sci. U.S.A.">
        <title>Genome of an arbuscular mycorrhizal fungus provides insight into the oldest plant symbiosis.</title>
        <authorList>
            <person name="Tisserant E."/>
            <person name="Malbreil M."/>
            <person name="Kuo A."/>
            <person name="Kohler A."/>
            <person name="Symeonidi A."/>
            <person name="Balestrini R."/>
            <person name="Charron P."/>
            <person name="Duensing N."/>
            <person name="Frei Dit Frey N."/>
            <person name="Gianinazzi-Pearson V."/>
            <person name="Gilbert L.B."/>
            <person name="Handa Y."/>
            <person name="Herr J.R."/>
            <person name="Hijri M."/>
            <person name="Koul R."/>
            <person name="Kawaguchi M."/>
            <person name="Krajinski F."/>
            <person name="Lammers P.J."/>
            <person name="Masclaux F.G."/>
            <person name="Murat C."/>
            <person name="Morin E."/>
            <person name="Ndikumana S."/>
            <person name="Pagni M."/>
            <person name="Petitpierre D."/>
            <person name="Requena N."/>
            <person name="Rosikiewicz P."/>
            <person name="Riley R."/>
            <person name="Saito K."/>
            <person name="San Clemente H."/>
            <person name="Shapiro H."/>
            <person name="van Tuinen D."/>
            <person name="Becard G."/>
            <person name="Bonfante P."/>
            <person name="Paszkowski U."/>
            <person name="Shachar-Hill Y.Y."/>
            <person name="Tuskan G.A."/>
            <person name="Young P.W."/>
            <person name="Sanders I.R."/>
            <person name="Henrissat B."/>
            <person name="Rensing S.A."/>
            <person name="Grigoriev I.V."/>
            <person name="Corradi N."/>
            <person name="Roux C."/>
            <person name="Martin F."/>
        </authorList>
    </citation>
    <scope>NUCLEOTIDE SEQUENCE [LARGE SCALE GENOMIC DNA]</scope>
    <source>
        <strain evidence="2 3">DAOM 197198</strain>
    </source>
</reference>
<keyword evidence="1" id="KW-0472">Membrane</keyword>